<feature type="region of interest" description="Disordered" evidence="1">
    <location>
        <begin position="152"/>
        <end position="171"/>
    </location>
</feature>
<organism evidence="2 3">
    <name type="scientific">Colocasia esculenta</name>
    <name type="common">Wild taro</name>
    <name type="synonym">Arum esculentum</name>
    <dbReference type="NCBI Taxonomy" id="4460"/>
    <lineage>
        <taxon>Eukaryota</taxon>
        <taxon>Viridiplantae</taxon>
        <taxon>Streptophyta</taxon>
        <taxon>Embryophyta</taxon>
        <taxon>Tracheophyta</taxon>
        <taxon>Spermatophyta</taxon>
        <taxon>Magnoliopsida</taxon>
        <taxon>Liliopsida</taxon>
        <taxon>Araceae</taxon>
        <taxon>Aroideae</taxon>
        <taxon>Colocasieae</taxon>
        <taxon>Colocasia</taxon>
    </lineage>
</organism>
<name>A0A843V461_COLES</name>
<gene>
    <name evidence="2" type="ORF">Taro_023595</name>
</gene>
<proteinExistence type="predicted"/>
<feature type="non-terminal residue" evidence="2">
    <location>
        <position position="337"/>
    </location>
</feature>
<feature type="region of interest" description="Disordered" evidence="1">
    <location>
        <begin position="237"/>
        <end position="261"/>
    </location>
</feature>
<keyword evidence="3" id="KW-1185">Reference proteome</keyword>
<dbReference type="AlphaFoldDB" id="A0A843V461"/>
<evidence type="ECO:0000313" key="3">
    <source>
        <dbReference type="Proteomes" id="UP000652761"/>
    </source>
</evidence>
<feature type="region of interest" description="Disordered" evidence="1">
    <location>
        <begin position="279"/>
        <end position="337"/>
    </location>
</feature>
<dbReference type="EMBL" id="NMUH01001292">
    <property type="protein sequence ID" value="MQL90981.1"/>
    <property type="molecule type" value="Genomic_DNA"/>
</dbReference>
<feature type="compositionally biased region" description="Polar residues" evidence="1">
    <location>
        <begin position="155"/>
        <end position="165"/>
    </location>
</feature>
<reference evidence="2" key="1">
    <citation type="submission" date="2017-07" db="EMBL/GenBank/DDBJ databases">
        <title>Taro Niue Genome Assembly and Annotation.</title>
        <authorList>
            <person name="Atibalentja N."/>
            <person name="Keating K."/>
            <person name="Fields C.J."/>
        </authorList>
    </citation>
    <scope>NUCLEOTIDE SEQUENCE</scope>
    <source>
        <strain evidence="2">Niue_2</strain>
        <tissue evidence="2">Leaf</tissue>
    </source>
</reference>
<accession>A0A843V461</accession>
<evidence type="ECO:0000313" key="2">
    <source>
        <dbReference type="EMBL" id="MQL90981.1"/>
    </source>
</evidence>
<comment type="caution">
    <text evidence="2">The sequence shown here is derived from an EMBL/GenBank/DDBJ whole genome shotgun (WGS) entry which is preliminary data.</text>
</comment>
<evidence type="ECO:0000256" key="1">
    <source>
        <dbReference type="SAM" id="MobiDB-lite"/>
    </source>
</evidence>
<sequence length="337" mass="36347">MYMDVDDRVFVPPSDVYMGNMPLRMSSVRPEDLEQEPRRMSFYDTRGLEYVPRRMSFCDTGGLKHMSRRMSFYDTGGLKHMPRRGSRNNLWRLYGASAGGPGHGDKAPMGVDTSLDPCTGHMCNFTCMHNLLPPGGPLCNFTQTGSRTGVFIRRTNGSSPSQRRGTSPEGLRERILERQTASGFAGTQKHLANVGEEESLRRGSLRESLAPLEVGGFCNGGFVGGIPAGVFGLERRGRARAPRQRGREAPTGGGARTGGGEHWRGCACEWANRRGCGTPPGLAGVQHPDEPTGVRHPAKPAGVRPPPGPAGVRTPPNAAPRRTGGGATPARNRRGYA</sequence>
<dbReference type="Proteomes" id="UP000652761">
    <property type="component" value="Unassembled WGS sequence"/>
</dbReference>
<protein>
    <submittedName>
        <fullName evidence="2">Uncharacterized protein</fullName>
    </submittedName>
</protein>